<evidence type="ECO:0000256" key="1">
    <source>
        <dbReference type="SAM" id="MobiDB-lite"/>
    </source>
</evidence>
<feature type="region of interest" description="Disordered" evidence="1">
    <location>
        <begin position="128"/>
        <end position="156"/>
    </location>
</feature>
<sequence>GRRNLLFLTPCGCSSSFVSDPCALFPLLLVLAIGGLRPSPAGRGGIAIGGSCDSHFSIISPRFHAEMDGHTHLAMEWKDQSPGPDCSMLPSFLTDPFPADPLVEDCDGGNDGSEGGGFERHGLSVAVGSPQEEGKPVTPHFGQRSSSSSSLSERMQARAGFSVAKLSMPGSEYSGAQSPYLTIPPGLSPASLLESPVFLSNAMGQSSPTTGKLLMLGDTNNNNNARLEPPSVEDGPRAFSFKALDLKSSQYTAEGKKGISTQQSAPISTKQRCSCQDRNQHSDNNSRRQSVGPSEPSAVEQWARPHEAQLP</sequence>
<reference evidence="2" key="5">
    <citation type="journal article" date="2021" name="G3 (Bethesda)">
        <title>Aegilops tauschii genome assembly Aet v5.0 features greater sequence contiguity and improved annotation.</title>
        <authorList>
            <person name="Wang L."/>
            <person name="Zhu T."/>
            <person name="Rodriguez J.C."/>
            <person name="Deal K.R."/>
            <person name="Dubcovsky J."/>
            <person name="McGuire P.E."/>
            <person name="Lux T."/>
            <person name="Spannagl M."/>
            <person name="Mayer K.F.X."/>
            <person name="Baldrich P."/>
            <person name="Meyers B.C."/>
            <person name="Huo N."/>
            <person name="Gu Y.Q."/>
            <person name="Zhou H."/>
            <person name="Devos K.M."/>
            <person name="Bennetzen J.L."/>
            <person name="Unver T."/>
            <person name="Budak H."/>
            <person name="Gulick P.J."/>
            <person name="Galiba G."/>
            <person name="Kalapos B."/>
            <person name="Nelson D.R."/>
            <person name="Li P."/>
            <person name="You F.M."/>
            <person name="Luo M.C."/>
            <person name="Dvorak J."/>
        </authorList>
    </citation>
    <scope>NUCLEOTIDE SEQUENCE [LARGE SCALE GENOMIC DNA]</scope>
    <source>
        <strain evidence="2">cv. AL8/78</strain>
    </source>
</reference>
<dbReference type="AlphaFoldDB" id="A0A453C6N3"/>
<reference evidence="2" key="4">
    <citation type="submission" date="2019-03" db="UniProtKB">
        <authorList>
            <consortium name="EnsemblPlants"/>
        </authorList>
    </citation>
    <scope>IDENTIFICATION</scope>
</reference>
<feature type="compositionally biased region" description="Polar residues" evidence="1">
    <location>
        <begin position="259"/>
        <end position="277"/>
    </location>
</feature>
<proteinExistence type="predicted"/>
<accession>A0A453C6N3</accession>
<organism evidence="2 3">
    <name type="scientific">Aegilops tauschii subsp. strangulata</name>
    <name type="common">Goatgrass</name>
    <dbReference type="NCBI Taxonomy" id="200361"/>
    <lineage>
        <taxon>Eukaryota</taxon>
        <taxon>Viridiplantae</taxon>
        <taxon>Streptophyta</taxon>
        <taxon>Embryophyta</taxon>
        <taxon>Tracheophyta</taxon>
        <taxon>Spermatophyta</taxon>
        <taxon>Magnoliopsida</taxon>
        <taxon>Liliopsida</taxon>
        <taxon>Poales</taxon>
        <taxon>Poaceae</taxon>
        <taxon>BOP clade</taxon>
        <taxon>Pooideae</taxon>
        <taxon>Triticodae</taxon>
        <taxon>Triticeae</taxon>
        <taxon>Triticinae</taxon>
        <taxon>Aegilops</taxon>
    </lineage>
</organism>
<dbReference type="EnsemblPlants" id="AET2Gv20750900.9">
    <property type="protein sequence ID" value="AET2Gv20750900.9"/>
    <property type="gene ID" value="AET2Gv20750900"/>
</dbReference>
<feature type="region of interest" description="Disordered" evidence="1">
    <location>
        <begin position="250"/>
        <end position="311"/>
    </location>
</feature>
<protein>
    <submittedName>
        <fullName evidence="2">Uncharacterized protein</fullName>
    </submittedName>
</protein>
<reference evidence="3" key="2">
    <citation type="journal article" date="2017" name="Nat. Plants">
        <title>The Aegilops tauschii genome reveals multiple impacts of transposons.</title>
        <authorList>
            <person name="Zhao G."/>
            <person name="Zou C."/>
            <person name="Li K."/>
            <person name="Wang K."/>
            <person name="Li T."/>
            <person name="Gao L."/>
            <person name="Zhang X."/>
            <person name="Wang H."/>
            <person name="Yang Z."/>
            <person name="Liu X."/>
            <person name="Jiang W."/>
            <person name="Mao L."/>
            <person name="Kong X."/>
            <person name="Jiao Y."/>
            <person name="Jia J."/>
        </authorList>
    </citation>
    <scope>NUCLEOTIDE SEQUENCE [LARGE SCALE GENOMIC DNA]</scope>
    <source>
        <strain evidence="3">cv. AL8/78</strain>
    </source>
</reference>
<dbReference type="Gramene" id="AET2Gv20750900.9">
    <property type="protein sequence ID" value="AET2Gv20750900.9"/>
    <property type="gene ID" value="AET2Gv20750900"/>
</dbReference>
<keyword evidence="3" id="KW-1185">Reference proteome</keyword>
<dbReference type="Proteomes" id="UP000015105">
    <property type="component" value="Chromosome 2D"/>
</dbReference>
<evidence type="ECO:0000313" key="2">
    <source>
        <dbReference type="EnsemblPlants" id="AET2Gv20750900.9"/>
    </source>
</evidence>
<name>A0A453C6N3_AEGTS</name>
<feature type="region of interest" description="Disordered" evidence="1">
    <location>
        <begin position="216"/>
        <end position="236"/>
    </location>
</feature>
<reference evidence="2" key="3">
    <citation type="journal article" date="2017" name="Nature">
        <title>Genome sequence of the progenitor of the wheat D genome Aegilops tauschii.</title>
        <authorList>
            <person name="Luo M.C."/>
            <person name="Gu Y.Q."/>
            <person name="Puiu D."/>
            <person name="Wang H."/>
            <person name="Twardziok S.O."/>
            <person name="Deal K.R."/>
            <person name="Huo N."/>
            <person name="Zhu T."/>
            <person name="Wang L."/>
            <person name="Wang Y."/>
            <person name="McGuire P.E."/>
            <person name="Liu S."/>
            <person name="Long H."/>
            <person name="Ramasamy R.K."/>
            <person name="Rodriguez J.C."/>
            <person name="Van S.L."/>
            <person name="Yuan L."/>
            <person name="Wang Z."/>
            <person name="Xia Z."/>
            <person name="Xiao L."/>
            <person name="Anderson O.D."/>
            <person name="Ouyang S."/>
            <person name="Liang Y."/>
            <person name="Zimin A.V."/>
            <person name="Pertea G."/>
            <person name="Qi P."/>
            <person name="Bennetzen J.L."/>
            <person name="Dai X."/>
            <person name="Dawson M.W."/>
            <person name="Muller H.G."/>
            <person name="Kugler K."/>
            <person name="Rivarola-Duarte L."/>
            <person name="Spannagl M."/>
            <person name="Mayer K.F.X."/>
            <person name="Lu F.H."/>
            <person name="Bevan M.W."/>
            <person name="Leroy P."/>
            <person name="Li P."/>
            <person name="You F.M."/>
            <person name="Sun Q."/>
            <person name="Liu Z."/>
            <person name="Lyons E."/>
            <person name="Wicker T."/>
            <person name="Salzberg S.L."/>
            <person name="Devos K.M."/>
            <person name="Dvorak J."/>
        </authorList>
    </citation>
    <scope>NUCLEOTIDE SEQUENCE [LARGE SCALE GENOMIC DNA]</scope>
    <source>
        <strain evidence="2">cv. AL8/78</strain>
    </source>
</reference>
<reference evidence="3" key="1">
    <citation type="journal article" date="2014" name="Science">
        <title>Ancient hybridizations among the ancestral genomes of bread wheat.</title>
        <authorList>
            <consortium name="International Wheat Genome Sequencing Consortium,"/>
            <person name="Marcussen T."/>
            <person name="Sandve S.R."/>
            <person name="Heier L."/>
            <person name="Spannagl M."/>
            <person name="Pfeifer M."/>
            <person name="Jakobsen K.S."/>
            <person name="Wulff B.B."/>
            <person name="Steuernagel B."/>
            <person name="Mayer K.F."/>
            <person name="Olsen O.A."/>
        </authorList>
    </citation>
    <scope>NUCLEOTIDE SEQUENCE [LARGE SCALE GENOMIC DNA]</scope>
    <source>
        <strain evidence="3">cv. AL8/78</strain>
    </source>
</reference>
<evidence type="ECO:0000313" key="3">
    <source>
        <dbReference type="Proteomes" id="UP000015105"/>
    </source>
</evidence>